<dbReference type="AlphaFoldDB" id="A0A438BIC6"/>
<dbReference type="OrthoDB" id="4549829at2"/>
<feature type="DNA-binding region" description="H-T-H motif" evidence="4">
    <location>
        <begin position="37"/>
        <end position="56"/>
    </location>
</feature>
<keyword evidence="2 4" id="KW-0238">DNA-binding</keyword>
<evidence type="ECO:0000256" key="1">
    <source>
        <dbReference type="ARBA" id="ARBA00023015"/>
    </source>
</evidence>
<dbReference type="SUPFAM" id="SSF46689">
    <property type="entry name" value="Homeodomain-like"/>
    <property type="match status" value="1"/>
</dbReference>
<organism evidence="6 7">
    <name type="scientific">Prescottella agglutinans</name>
    <dbReference type="NCBI Taxonomy" id="1644129"/>
    <lineage>
        <taxon>Bacteria</taxon>
        <taxon>Bacillati</taxon>
        <taxon>Actinomycetota</taxon>
        <taxon>Actinomycetes</taxon>
        <taxon>Mycobacteriales</taxon>
        <taxon>Nocardiaceae</taxon>
        <taxon>Prescottella</taxon>
    </lineage>
</organism>
<keyword evidence="7" id="KW-1185">Reference proteome</keyword>
<dbReference type="InterPro" id="IPR011075">
    <property type="entry name" value="TetR_C"/>
</dbReference>
<dbReference type="Pfam" id="PF16859">
    <property type="entry name" value="TetR_C_11"/>
    <property type="match status" value="1"/>
</dbReference>
<dbReference type="Gene3D" id="1.10.10.60">
    <property type="entry name" value="Homeodomain-like"/>
    <property type="match status" value="1"/>
</dbReference>
<dbReference type="RefSeq" id="WP_127915268.1">
    <property type="nucleotide sequence ID" value="NZ_RKLP01000002.1"/>
</dbReference>
<evidence type="ECO:0000256" key="4">
    <source>
        <dbReference type="PROSITE-ProRule" id="PRU00335"/>
    </source>
</evidence>
<name>A0A438BIC6_9NOCA</name>
<keyword evidence="3" id="KW-0804">Transcription</keyword>
<dbReference type="InterPro" id="IPR050109">
    <property type="entry name" value="HTH-type_TetR-like_transc_reg"/>
</dbReference>
<dbReference type="PANTHER" id="PTHR30055:SF230">
    <property type="entry name" value="TRANSCRIPTIONAL REGULATORY PROTEIN (PROBABLY TETR-FAMILY)-RELATED"/>
    <property type="match status" value="1"/>
</dbReference>
<dbReference type="InterPro" id="IPR036271">
    <property type="entry name" value="Tet_transcr_reg_TetR-rel_C_sf"/>
</dbReference>
<evidence type="ECO:0000313" key="7">
    <source>
        <dbReference type="Proteomes" id="UP000286208"/>
    </source>
</evidence>
<dbReference type="PROSITE" id="PS50977">
    <property type="entry name" value="HTH_TETR_2"/>
    <property type="match status" value="1"/>
</dbReference>
<sequence>MNANAPRVGRPRDPGKDHAVLVAARGLLGEVGYQQTTLMAIARRAEVSTPAIYRRWPSREALIEDAVHGPAADGLPEVTDDLRADLRSWVDLFVARASSPAARAGIPGLLGDARSDVDRARLLARQVPAFEAFEARLELAAERGEVPAPADASILFEILTGTTSVRGLVKGGSGSGDFAAALGDALHVLACHGSGLAPTTGAEPS</sequence>
<evidence type="ECO:0000256" key="3">
    <source>
        <dbReference type="ARBA" id="ARBA00023163"/>
    </source>
</evidence>
<evidence type="ECO:0000256" key="2">
    <source>
        <dbReference type="ARBA" id="ARBA00023125"/>
    </source>
</evidence>
<reference evidence="6 7" key="1">
    <citation type="submission" date="2018-11" db="EMBL/GenBank/DDBJ databases">
        <title>Rhodococcus spongicola sp. nov. and Rhodococcus xishaensis sp. nov. from marine sponges.</title>
        <authorList>
            <person name="Li L."/>
            <person name="Lin H.W."/>
        </authorList>
    </citation>
    <scope>NUCLEOTIDE SEQUENCE [LARGE SCALE GENOMIC DNA]</scope>
    <source>
        <strain evidence="6 7">CCTCC AB2014297</strain>
    </source>
</reference>
<dbReference type="GO" id="GO:0003700">
    <property type="term" value="F:DNA-binding transcription factor activity"/>
    <property type="evidence" value="ECO:0007669"/>
    <property type="project" value="TreeGrafter"/>
</dbReference>
<proteinExistence type="predicted"/>
<comment type="caution">
    <text evidence="6">The sequence shown here is derived from an EMBL/GenBank/DDBJ whole genome shotgun (WGS) entry which is preliminary data.</text>
</comment>
<protein>
    <submittedName>
        <fullName evidence="6">TetR/AcrR family transcriptional regulator</fullName>
    </submittedName>
</protein>
<evidence type="ECO:0000259" key="5">
    <source>
        <dbReference type="PROSITE" id="PS50977"/>
    </source>
</evidence>
<dbReference type="InterPro" id="IPR001647">
    <property type="entry name" value="HTH_TetR"/>
</dbReference>
<keyword evidence="1" id="KW-0805">Transcription regulation</keyword>
<dbReference type="Pfam" id="PF00440">
    <property type="entry name" value="TetR_N"/>
    <property type="match status" value="1"/>
</dbReference>
<dbReference type="EMBL" id="RKLP01000002">
    <property type="protein sequence ID" value="RVW10823.1"/>
    <property type="molecule type" value="Genomic_DNA"/>
</dbReference>
<dbReference type="SUPFAM" id="SSF48498">
    <property type="entry name" value="Tetracyclin repressor-like, C-terminal domain"/>
    <property type="match status" value="1"/>
</dbReference>
<gene>
    <name evidence="6" type="ORF">EGT67_06715</name>
</gene>
<dbReference type="Gene3D" id="1.10.357.10">
    <property type="entry name" value="Tetracycline Repressor, domain 2"/>
    <property type="match status" value="1"/>
</dbReference>
<feature type="domain" description="HTH tetR-type" evidence="5">
    <location>
        <begin position="14"/>
        <end position="74"/>
    </location>
</feature>
<dbReference type="Proteomes" id="UP000286208">
    <property type="component" value="Unassembled WGS sequence"/>
</dbReference>
<dbReference type="PANTHER" id="PTHR30055">
    <property type="entry name" value="HTH-TYPE TRANSCRIPTIONAL REGULATOR RUTR"/>
    <property type="match status" value="1"/>
</dbReference>
<dbReference type="GO" id="GO:0000976">
    <property type="term" value="F:transcription cis-regulatory region binding"/>
    <property type="evidence" value="ECO:0007669"/>
    <property type="project" value="TreeGrafter"/>
</dbReference>
<dbReference type="PRINTS" id="PR00455">
    <property type="entry name" value="HTHTETR"/>
</dbReference>
<accession>A0A438BIC6</accession>
<dbReference type="InterPro" id="IPR009057">
    <property type="entry name" value="Homeodomain-like_sf"/>
</dbReference>
<evidence type="ECO:0000313" key="6">
    <source>
        <dbReference type="EMBL" id="RVW10823.1"/>
    </source>
</evidence>